<dbReference type="PROSITE" id="PS00113">
    <property type="entry name" value="ADENYLATE_KINASE"/>
    <property type="match status" value="1"/>
</dbReference>
<evidence type="ECO:0000256" key="3">
    <source>
        <dbReference type="ARBA" id="ARBA00022777"/>
    </source>
</evidence>
<dbReference type="InterPro" id="IPR027417">
    <property type="entry name" value="P-loop_NTPase"/>
</dbReference>
<dbReference type="GO" id="GO:0005524">
    <property type="term" value="F:ATP binding"/>
    <property type="evidence" value="ECO:0007669"/>
    <property type="project" value="InterPro"/>
</dbReference>
<dbReference type="PANTHER" id="PTHR23359">
    <property type="entry name" value="NUCLEOTIDE KINASE"/>
    <property type="match status" value="1"/>
</dbReference>
<proteinExistence type="inferred from homology"/>
<dbReference type="InParanoid" id="A0A2R5GNJ1"/>
<evidence type="ECO:0000313" key="6">
    <source>
        <dbReference type="Proteomes" id="UP000241890"/>
    </source>
</evidence>
<dbReference type="GO" id="GO:0004017">
    <property type="term" value="F:AMP kinase activity"/>
    <property type="evidence" value="ECO:0007669"/>
    <property type="project" value="InterPro"/>
</dbReference>
<dbReference type="Pfam" id="PF00406">
    <property type="entry name" value="ADK"/>
    <property type="match status" value="1"/>
</dbReference>
<dbReference type="PRINTS" id="PR00094">
    <property type="entry name" value="ADENYLTKNASE"/>
</dbReference>
<evidence type="ECO:0000313" key="5">
    <source>
        <dbReference type="EMBL" id="GBG30183.1"/>
    </source>
</evidence>
<comment type="caution">
    <text evidence="5">The sequence shown here is derived from an EMBL/GenBank/DDBJ whole genome shotgun (WGS) entry which is preliminary data.</text>
</comment>
<sequence>MRAGLRLMLLGAPGVGKGTYGALLARKMRAPLVGTGDLIRAEVEADSPRAAEMRAYMRRGALLPDELVLDIVRDKLEAQTAQGKGFLLDGFPRTVPQARALQDVAPLDAVINLELVRDEFLIAKLLGRRSCRSCGASYNVADVFDEAEGVEMPALLPSNNSREKCPCGGDLGCREDDTEDTIRERLNVYKAQTFPLVEFYQERGLLEKFTIRKGLDDMPKLEAIVEALAEKKQRS</sequence>
<keyword evidence="3 4" id="KW-0418">Kinase</keyword>
<keyword evidence="6" id="KW-1185">Reference proteome</keyword>
<dbReference type="OrthoDB" id="439792at2759"/>
<dbReference type="NCBIfam" id="TIGR01351">
    <property type="entry name" value="adk"/>
    <property type="match status" value="1"/>
</dbReference>
<evidence type="ECO:0000256" key="2">
    <source>
        <dbReference type="ARBA" id="ARBA00022741"/>
    </source>
</evidence>
<comment type="similarity">
    <text evidence="4">Belongs to the adenylate kinase family.</text>
</comment>
<reference evidence="5 6" key="1">
    <citation type="submission" date="2017-12" db="EMBL/GenBank/DDBJ databases">
        <title>Sequencing, de novo assembly and annotation of complete genome of a new Thraustochytrid species, strain FCC1311.</title>
        <authorList>
            <person name="Sedici K."/>
            <person name="Godart F."/>
            <person name="Aiese Cigliano R."/>
            <person name="Sanseverino W."/>
            <person name="Barakat M."/>
            <person name="Ortet P."/>
            <person name="Marechal E."/>
            <person name="Cagnac O."/>
            <person name="Amato A."/>
        </authorList>
    </citation>
    <scope>NUCLEOTIDE SEQUENCE [LARGE SCALE GENOMIC DNA]</scope>
</reference>
<organism evidence="5 6">
    <name type="scientific">Hondaea fermentalgiana</name>
    <dbReference type="NCBI Taxonomy" id="2315210"/>
    <lineage>
        <taxon>Eukaryota</taxon>
        <taxon>Sar</taxon>
        <taxon>Stramenopiles</taxon>
        <taxon>Bigyra</taxon>
        <taxon>Labyrinthulomycetes</taxon>
        <taxon>Thraustochytrida</taxon>
        <taxon>Thraustochytriidae</taxon>
        <taxon>Hondaea</taxon>
    </lineage>
</organism>
<dbReference type="CDD" id="cd01428">
    <property type="entry name" value="ADK"/>
    <property type="match status" value="1"/>
</dbReference>
<keyword evidence="2" id="KW-0547">Nucleotide-binding</keyword>
<dbReference type="FunCoup" id="A0A2R5GNJ1">
    <property type="interactions" value="59"/>
</dbReference>
<dbReference type="InterPro" id="IPR033690">
    <property type="entry name" value="Adenylat_kinase_CS"/>
</dbReference>
<dbReference type="InterPro" id="IPR006259">
    <property type="entry name" value="Adenyl_kin_sub"/>
</dbReference>
<evidence type="ECO:0000256" key="4">
    <source>
        <dbReference type="RuleBase" id="RU003330"/>
    </source>
</evidence>
<dbReference type="AlphaFoldDB" id="A0A2R5GNJ1"/>
<dbReference type="Proteomes" id="UP000241890">
    <property type="component" value="Unassembled WGS sequence"/>
</dbReference>
<dbReference type="HAMAP" id="MF_00235">
    <property type="entry name" value="Adenylate_kinase_Adk"/>
    <property type="match status" value="1"/>
</dbReference>
<accession>A0A2R5GNJ1</accession>
<keyword evidence="1 4" id="KW-0808">Transferase</keyword>
<protein>
    <submittedName>
        <fullName evidence="5">Adenylate kinase</fullName>
    </submittedName>
</protein>
<dbReference type="EMBL" id="BEYU01000072">
    <property type="protein sequence ID" value="GBG30183.1"/>
    <property type="molecule type" value="Genomic_DNA"/>
</dbReference>
<gene>
    <name evidence="5" type="ORF">FCC1311_064032</name>
</gene>
<dbReference type="Gene3D" id="3.40.50.300">
    <property type="entry name" value="P-loop containing nucleotide triphosphate hydrolases"/>
    <property type="match status" value="1"/>
</dbReference>
<dbReference type="InterPro" id="IPR000850">
    <property type="entry name" value="Adenylat/UMP-CMP_kin"/>
</dbReference>
<dbReference type="SUPFAM" id="SSF52540">
    <property type="entry name" value="P-loop containing nucleoside triphosphate hydrolases"/>
    <property type="match status" value="1"/>
</dbReference>
<evidence type="ECO:0000256" key="1">
    <source>
        <dbReference type="ARBA" id="ARBA00022679"/>
    </source>
</evidence>
<name>A0A2R5GNJ1_9STRA</name>